<organism evidence="1 2">
    <name type="scientific">Amphibiibacter pelophylacis</name>
    <dbReference type="NCBI Taxonomy" id="1799477"/>
    <lineage>
        <taxon>Bacteria</taxon>
        <taxon>Pseudomonadati</taxon>
        <taxon>Pseudomonadota</taxon>
        <taxon>Betaproteobacteria</taxon>
        <taxon>Burkholderiales</taxon>
        <taxon>Sphaerotilaceae</taxon>
        <taxon>Amphibiibacter</taxon>
    </lineage>
</organism>
<comment type="caution">
    <text evidence="1">The sequence shown here is derived from an EMBL/GenBank/DDBJ whole genome shotgun (WGS) entry which is preliminary data.</text>
</comment>
<dbReference type="EMBL" id="JAWDIE010000001">
    <property type="protein sequence ID" value="MEJ7136876.1"/>
    <property type="molecule type" value="Genomic_DNA"/>
</dbReference>
<name>A0ACC6NY29_9BURK</name>
<accession>A0ACC6NY29</accession>
<proteinExistence type="predicted"/>
<reference evidence="1" key="1">
    <citation type="submission" date="2023-10" db="EMBL/GenBank/DDBJ databases">
        <title>Amphibacter perezi, gen. nov., sp. nov. a novel taxa of the family Comamonadaceae, class Betaproteobacteria isolated from the skin microbiota of Pelophylax perezi from different populations.</title>
        <authorList>
            <person name="Costa S."/>
            <person name="Proenca D.N."/>
            <person name="Lopes I."/>
            <person name="Morais P.V."/>
        </authorList>
    </citation>
    <scope>NUCLEOTIDE SEQUENCE</scope>
    <source>
        <strain evidence="1">SL12-8</strain>
    </source>
</reference>
<evidence type="ECO:0000313" key="1">
    <source>
        <dbReference type="EMBL" id="MEJ7136876.1"/>
    </source>
</evidence>
<gene>
    <name evidence="1" type="ORF">RV045_00330</name>
</gene>
<dbReference type="Proteomes" id="UP001364695">
    <property type="component" value="Unassembled WGS sequence"/>
</dbReference>
<protein>
    <submittedName>
        <fullName evidence="1">Uncharacterized protein</fullName>
    </submittedName>
</protein>
<keyword evidence="2" id="KW-1185">Reference proteome</keyword>
<sequence>MSYWFNPSDVEFTVIRGQKPRAKKGNKEYSVHIVRFDIRRLSLKQHQQQMLSESICPPTSKNGYLTIEVKGWRSAEQNRWVGLRRIHSMLWFGLEAIHARPTRASKCKSMEIGKQTSRKRLEGKKRRSQTKDARSRVQV</sequence>
<evidence type="ECO:0000313" key="2">
    <source>
        <dbReference type="Proteomes" id="UP001364695"/>
    </source>
</evidence>